<dbReference type="SMART" id="SM00342">
    <property type="entry name" value="HTH_ARAC"/>
    <property type="match status" value="1"/>
</dbReference>
<dbReference type="Pfam" id="PF12833">
    <property type="entry name" value="HTH_18"/>
    <property type="match status" value="1"/>
</dbReference>
<dbReference type="SUPFAM" id="SSF46689">
    <property type="entry name" value="Homeodomain-like"/>
    <property type="match status" value="1"/>
</dbReference>
<dbReference type="PROSITE" id="PS00041">
    <property type="entry name" value="HTH_ARAC_FAMILY_1"/>
    <property type="match status" value="1"/>
</dbReference>
<dbReference type="Proteomes" id="UP001600943">
    <property type="component" value="Unassembled WGS sequence"/>
</dbReference>
<evidence type="ECO:0000256" key="1">
    <source>
        <dbReference type="ARBA" id="ARBA00023015"/>
    </source>
</evidence>
<sequence length="306" mass="34324">MKSSVVAVDKNLKEQISHGNYAFPVDVHSELFQAEGIGAPSYFVCHWHPEAELMILLDGSMRYQVNETIYDMKEGEGLFINSNCLHMGTAVSGQASTLSVIFHPRFLYGYEDSLIREKYISPLLESAAFSAYPLRAGNTDESRVIPELLLQCLHHYEEKPLAWELHIKACLLSCWGALFSVFTEKGTVRKISARSREAEGKAKSILEFIQDHYTRKISLADIADAAALSTGECGRICKRLLHQTPFEYLNAYRVEQSIPDLLKKDLSITEIALKHGFSGSSYYAETFKRVKGITPSAFRRSLISGS</sequence>
<dbReference type="InterPro" id="IPR003313">
    <property type="entry name" value="AraC-bd"/>
</dbReference>
<dbReference type="PANTHER" id="PTHR43280">
    <property type="entry name" value="ARAC-FAMILY TRANSCRIPTIONAL REGULATOR"/>
    <property type="match status" value="1"/>
</dbReference>
<evidence type="ECO:0000313" key="6">
    <source>
        <dbReference type="Proteomes" id="UP001600943"/>
    </source>
</evidence>
<evidence type="ECO:0000313" key="5">
    <source>
        <dbReference type="EMBL" id="GAA6408536.1"/>
    </source>
</evidence>
<dbReference type="SUPFAM" id="SSF51182">
    <property type="entry name" value="RmlC-like cupins"/>
    <property type="match status" value="1"/>
</dbReference>
<dbReference type="Pfam" id="PF02311">
    <property type="entry name" value="AraC_binding"/>
    <property type="match status" value="1"/>
</dbReference>
<reference evidence="5 6" key="1">
    <citation type="submission" date="2024-04" db="EMBL/GenBank/DDBJ databases">
        <title>Defined microbial consortia suppress multidrug-resistant proinflammatory Enterobacteriaceae via ecological control.</title>
        <authorList>
            <person name="Furuichi M."/>
            <person name="Kawaguchi T."/>
            <person name="Pust M."/>
            <person name="Yasuma K."/>
            <person name="Plichta D."/>
            <person name="Hasegawa N."/>
            <person name="Ohya T."/>
            <person name="Bhattarai S."/>
            <person name="Sasajima S."/>
            <person name="Aoto Y."/>
            <person name="Tuganbaev T."/>
            <person name="Yaginuma M."/>
            <person name="Ueda M."/>
            <person name="Okahashi N."/>
            <person name="Amafuji K."/>
            <person name="Kiridooshi Y."/>
            <person name="Sugita K."/>
            <person name="Strazar M."/>
            <person name="Skelly A."/>
            <person name="Suda W."/>
            <person name="Hattori M."/>
            <person name="Nakamoto N."/>
            <person name="Caballero S."/>
            <person name="Norman J."/>
            <person name="Olle B."/>
            <person name="Tanoue T."/>
            <person name="Arita M."/>
            <person name="Bucci V."/>
            <person name="Atarashi K."/>
            <person name="Xavier R."/>
            <person name="Honda K."/>
        </authorList>
    </citation>
    <scope>NUCLEOTIDE SEQUENCE [LARGE SCALE GENOMIC DNA]</scope>
    <source>
        <strain evidence="6">k04-0078-D8-1</strain>
    </source>
</reference>
<dbReference type="Gene3D" id="2.60.120.10">
    <property type="entry name" value="Jelly Rolls"/>
    <property type="match status" value="1"/>
</dbReference>
<keyword evidence="3" id="KW-0804">Transcription</keyword>
<keyword evidence="2" id="KW-0238">DNA-binding</keyword>
<dbReference type="PANTHER" id="PTHR43280:SF28">
    <property type="entry name" value="HTH-TYPE TRANSCRIPTIONAL ACTIVATOR RHAS"/>
    <property type="match status" value="1"/>
</dbReference>
<proteinExistence type="predicted"/>
<name>A0ABQ0BAP4_9FIRM</name>
<accession>A0ABQ0BAP4</accession>
<gene>
    <name evidence="5" type="ORF">K040078D81_26530</name>
</gene>
<dbReference type="EMBL" id="BAABYW010000001">
    <property type="protein sequence ID" value="GAA6408536.1"/>
    <property type="molecule type" value="Genomic_DNA"/>
</dbReference>
<evidence type="ECO:0000259" key="4">
    <source>
        <dbReference type="PROSITE" id="PS01124"/>
    </source>
</evidence>
<dbReference type="InterPro" id="IPR009057">
    <property type="entry name" value="Homeodomain-like_sf"/>
</dbReference>
<comment type="caution">
    <text evidence="5">The sequence shown here is derived from an EMBL/GenBank/DDBJ whole genome shotgun (WGS) entry which is preliminary data.</text>
</comment>
<organism evidence="5 6">
    <name type="scientific">Blautia hominis</name>
    <dbReference type="NCBI Taxonomy" id="2025493"/>
    <lineage>
        <taxon>Bacteria</taxon>
        <taxon>Bacillati</taxon>
        <taxon>Bacillota</taxon>
        <taxon>Clostridia</taxon>
        <taxon>Lachnospirales</taxon>
        <taxon>Lachnospiraceae</taxon>
        <taxon>Blautia</taxon>
    </lineage>
</organism>
<dbReference type="InterPro" id="IPR020449">
    <property type="entry name" value="Tscrpt_reg_AraC-type_HTH"/>
</dbReference>
<dbReference type="InterPro" id="IPR018062">
    <property type="entry name" value="HTH_AraC-typ_CS"/>
</dbReference>
<dbReference type="InterPro" id="IPR018060">
    <property type="entry name" value="HTH_AraC"/>
</dbReference>
<protein>
    <submittedName>
        <fullName evidence="5">AraC family transcriptional regulator</fullName>
    </submittedName>
</protein>
<keyword evidence="1" id="KW-0805">Transcription regulation</keyword>
<dbReference type="RefSeq" id="WP_390405812.1">
    <property type="nucleotide sequence ID" value="NZ_BAABYW010000001.1"/>
</dbReference>
<evidence type="ECO:0000256" key="2">
    <source>
        <dbReference type="ARBA" id="ARBA00023125"/>
    </source>
</evidence>
<keyword evidence="6" id="KW-1185">Reference proteome</keyword>
<dbReference type="PRINTS" id="PR00032">
    <property type="entry name" value="HTHARAC"/>
</dbReference>
<evidence type="ECO:0000256" key="3">
    <source>
        <dbReference type="ARBA" id="ARBA00023163"/>
    </source>
</evidence>
<dbReference type="InterPro" id="IPR011051">
    <property type="entry name" value="RmlC_Cupin_sf"/>
</dbReference>
<dbReference type="Gene3D" id="1.10.10.60">
    <property type="entry name" value="Homeodomain-like"/>
    <property type="match status" value="2"/>
</dbReference>
<feature type="domain" description="HTH araC/xylS-type" evidence="4">
    <location>
        <begin position="203"/>
        <end position="301"/>
    </location>
</feature>
<dbReference type="PROSITE" id="PS01124">
    <property type="entry name" value="HTH_ARAC_FAMILY_2"/>
    <property type="match status" value="1"/>
</dbReference>
<dbReference type="InterPro" id="IPR014710">
    <property type="entry name" value="RmlC-like_jellyroll"/>
</dbReference>